<evidence type="ECO:0000256" key="9">
    <source>
        <dbReference type="ARBA" id="ARBA00023014"/>
    </source>
</evidence>
<feature type="region of interest" description="Disordered" evidence="10">
    <location>
        <begin position="1"/>
        <end position="22"/>
    </location>
</feature>
<evidence type="ECO:0000313" key="13">
    <source>
        <dbReference type="EMBL" id="KGM07569.1"/>
    </source>
</evidence>
<dbReference type="InterPro" id="IPR036136">
    <property type="entry name" value="Nit/Sulf_reduc_fer-like_dom_sf"/>
</dbReference>
<evidence type="ECO:0000256" key="7">
    <source>
        <dbReference type="ARBA" id="ARBA00023002"/>
    </source>
</evidence>
<keyword evidence="8" id="KW-0408">Iron</keyword>
<evidence type="ECO:0000256" key="10">
    <source>
        <dbReference type="SAM" id="MobiDB-lite"/>
    </source>
</evidence>
<dbReference type="STRING" id="392484.LP43_1184"/>
<dbReference type="NCBIfam" id="NF010029">
    <property type="entry name" value="PRK13504.1"/>
    <property type="match status" value="1"/>
</dbReference>
<dbReference type="EC" id="1.8.1.2" evidence="13"/>
<evidence type="ECO:0000256" key="1">
    <source>
        <dbReference type="ARBA" id="ARBA00001929"/>
    </source>
</evidence>
<dbReference type="PRINTS" id="PR00397">
    <property type="entry name" value="SIROHAEM"/>
</dbReference>
<evidence type="ECO:0000313" key="14">
    <source>
        <dbReference type="Proteomes" id="UP000029999"/>
    </source>
</evidence>
<evidence type="ECO:0000256" key="3">
    <source>
        <dbReference type="ARBA" id="ARBA00010429"/>
    </source>
</evidence>
<evidence type="ECO:0000256" key="4">
    <source>
        <dbReference type="ARBA" id="ARBA00022485"/>
    </source>
</evidence>
<evidence type="ECO:0000256" key="8">
    <source>
        <dbReference type="ARBA" id="ARBA00023004"/>
    </source>
</evidence>
<sequence>MASTKVSEPHSQKPLLGTNEGLNMKHHEIDRSHDISQSIDLLHENEQLKHQSQYLRGTISVGLADLITDGLSHNDTLLTKFHGIYQQDDRDIRQSRVARKLEPDYRFMVRLRIPGGILSSAQWQEIDKLSRAYASSGIRVTTRQTIQLHGVRKKYLRPLLKRLKQVNIDTIAACGDDSRGVVCGADPSSPGIQKQVYEKAKATSERLIPKTTAYKEVWYEDQAKQSDTQEPVYGSLYLPRKFKVGYVIPPINDIDIFAQDVGFIAIEENNCLVGFNLCVGGGMGQLDSREDSYPRAATEIGFLDHKDAPFMAETIMGIQRDYGDRRDRHQARFKYTIDRIGIDRFKEVLVQRFGKELEPSRPYTFKQNNDLLGWIETPGNEWQVTLYVESGRINESLQDKLHAFFQLFSGTVRLTTNQNIQLLRIQDFERLDVERRLTDLGLDHLIRPNAQQNHTLSCVALPTCGLAMAEAERYTPEFIKKFEAIKLKFGISDIPINLRITGCPNGCARPYLAEIALTGRASGIYNLYLGGSHRGDRLAVLYESNLNESQIFEKLSPLFEIYASERIDGEFFGDFIFRKQLIGGGSKHKYSGYIHQEL</sequence>
<dbReference type="GO" id="GO:0051539">
    <property type="term" value="F:4 iron, 4 sulfur cluster binding"/>
    <property type="evidence" value="ECO:0007669"/>
    <property type="project" value="UniProtKB-KW"/>
</dbReference>
<keyword evidence="7 13" id="KW-0560">Oxidoreductase</keyword>
<accession>A0A0A0BKE2</accession>
<keyword evidence="9" id="KW-0411">Iron-sulfur</keyword>
<feature type="domain" description="Nitrite/Sulfite reductase ferredoxin-like" evidence="12">
    <location>
        <begin position="103"/>
        <end position="165"/>
    </location>
</feature>
<comment type="cofactor">
    <cofactor evidence="1">
        <name>siroheme</name>
        <dbReference type="ChEBI" id="CHEBI:60052"/>
    </cofactor>
</comment>
<dbReference type="InterPro" id="IPR045169">
    <property type="entry name" value="NO2/SO3_Rdtase_4Fe4S_prot"/>
</dbReference>
<gene>
    <name evidence="13" type="ORF">LP43_1184</name>
</gene>
<dbReference type="SUPFAM" id="SSF55124">
    <property type="entry name" value="Nitrite/Sulfite reductase N-terminal domain-like"/>
    <property type="match status" value="2"/>
</dbReference>
<dbReference type="PANTHER" id="PTHR11493:SF47">
    <property type="entry name" value="SULFITE REDUCTASE [NADPH] SUBUNIT BETA"/>
    <property type="match status" value="1"/>
</dbReference>
<name>A0A0A0BKE2_9GAMM</name>
<dbReference type="GO" id="GO:0046872">
    <property type="term" value="F:metal ion binding"/>
    <property type="evidence" value="ECO:0007669"/>
    <property type="project" value="UniProtKB-KW"/>
</dbReference>
<evidence type="ECO:0000259" key="12">
    <source>
        <dbReference type="Pfam" id="PF03460"/>
    </source>
</evidence>
<dbReference type="InterPro" id="IPR005117">
    <property type="entry name" value="NiRdtase/SiRdtase_haem-b_fer"/>
</dbReference>
<keyword evidence="5" id="KW-0349">Heme</keyword>
<comment type="caution">
    <text evidence="13">The sequence shown here is derived from an EMBL/GenBank/DDBJ whole genome shotgun (WGS) entry which is preliminary data.</text>
</comment>
<evidence type="ECO:0000259" key="11">
    <source>
        <dbReference type="Pfam" id="PF01077"/>
    </source>
</evidence>
<dbReference type="AlphaFoldDB" id="A0A0A0BKE2"/>
<keyword evidence="4" id="KW-0004">4Fe-4S</keyword>
<comment type="cofactor">
    <cofactor evidence="2">
        <name>[4Fe-4S] cluster</name>
        <dbReference type="ChEBI" id="CHEBI:49883"/>
    </cofactor>
</comment>
<dbReference type="PANTHER" id="PTHR11493">
    <property type="entry name" value="SULFITE REDUCTASE [NADPH] SUBUNIT BETA-RELATED"/>
    <property type="match status" value="1"/>
</dbReference>
<dbReference type="SUPFAM" id="SSF56014">
    <property type="entry name" value="Nitrite and sulphite reductase 4Fe-4S domain-like"/>
    <property type="match status" value="2"/>
</dbReference>
<dbReference type="Gene3D" id="3.90.480.10">
    <property type="entry name" value="Sulfite Reductase Hemoprotein,Domain 2"/>
    <property type="match status" value="1"/>
</dbReference>
<dbReference type="Gene3D" id="3.30.413.10">
    <property type="entry name" value="Sulfite Reductase Hemoprotein, domain 1"/>
    <property type="match status" value="2"/>
</dbReference>
<dbReference type="Pfam" id="PF03460">
    <property type="entry name" value="NIR_SIR_ferr"/>
    <property type="match status" value="2"/>
</dbReference>
<dbReference type="GO" id="GO:0050311">
    <property type="term" value="F:sulfite reductase (ferredoxin) activity"/>
    <property type="evidence" value="ECO:0007669"/>
    <property type="project" value="TreeGrafter"/>
</dbReference>
<feature type="domain" description="Nitrite/sulphite reductase 4Fe-4S" evidence="11">
    <location>
        <begin position="208"/>
        <end position="356"/>
    </location>
</feature>
<dbReference type="GO" id="GO:0000103">
    <property type="term" value="P:sulfate assimilation"/>
    <property type="evidence" value="ECO:0007669"/>
    <property type="project" value="TreeGrafter"/>
</dbReference>
<evidence type="ECO:0000256" key="6">
    <source>
        <dbReference type="ARBA" id="ARBA00022723"/>
    </source>
</evidence>
<dbReference type="InterPro" id="IPR045854">
    <property type="entry name" value="NO2/SO3_Rdtase_4Fe4S_sf"/>
</dbReference>
<feature type="domain" description="Nitrite/Sulfite reductase ferredoxin-like" evidence="12">
    <location>
        <begin position="382"/>
        <end position="438"/>
    </location>
</feature>
<protein>
    <submittedName>
        <fullName evidence="13">Sulfite reductase [NADPH] hemoprotein beta-component</fullName>
        <ecNumber evidence="13">1.8.1.2</ecNumber>
    </submittedName>
</protein>
<dbReference type="GO" id="GO:0009337">
    <property type="term" value="C:sulfite reductase complex (NADPH)"/>
    <property type="evidence" value="ECO:0007669"/>
    <property type="project" value="TreeGrafter"/>
</dbReference>
<dbReference type="Pfam" id="PF01077">
    <property type="entry name" value="NIR_SIR"/>
    <property type="match status" value="1"/>
</dbReference>
<keyword evidence="6" id="KW-0479">Metal-binding</keyword>
<comment type="similarity">
    <text evidence="3">Belongs to the nitrite and sulfite reductase 4Fe-4S domain family.</text>
</comment>
<dbReference type="GO" id="GO:0020037">
    <property type="term" value="F:heme binding"/>
    <property type="evidence" value="ECO:0007669"/>
    <property type="project" value="InterPro"/>
</dbReference>
<proteinExistence type="inferred from homology"/>
<dbReference type="EMBL" id="JRQD01000002">
    <property type="protein sequence ID" value="KGM07569.1"/>
    <property type="molecule type" value="Genomic_DNA"/>
</dbReference>
<dbReference type="PROSITE" id="PS00365">
    <property type="entry name" value="NIR_SIR"/>
    <property type="match status" value="1"/>
</dbReference>
<dbReference type="InterPro" id="IPR006067">
    <property type="entry name" value="NO2/SO3_Rdtase_4Fe4S_dom"/>
</dbReference>
<evidence type="ECO:0000256" key="5">
    <source>
        <dbReference type="ARBA" id="ARBA00022617"/>
    </source>
</evidence>
<reference evidence="13 14" key="1">
    <citation type="submission" date="2014-09" db="EMBL/GenBank/DDBJ databases">
        <authorList>
            <person name="Grob C."/>
            <person name="Taubert M."/>
            <person name="Howat A.M."/>
            <person name="Burns O.J."/>
            <person name="Dixon J.L."/>
            <person name="Chen Y."/>
            <person name="Murrell J.C."/>
        </authorList>
    </citation>
    <scope>NUCLEOTIDE SEQUENCE [LARGE SCALE GENOMIC DNA]</scope>
    <source>
        <strain evidence="13">L4</strain>
    </source>
</reference>
<dbReference type="InterPro" id="IPR006066">
    <property type="entry name" value="NO2/SO3_Rdtase_FeS/sirohaem_BS"/>
</dbReference>
<organism evidence="13 14">
    <name type="scientific">Methylophaga thiooxydans</name>
    <dbReference type="NCBI Taxonomy" id="392484"/>
    <lineage>
        <taxon>Bacteria</taxon>
        <taxon>Pseudomonadati</taxon>
        <taxon>Pseudomonadota</taxon>
        <taxon>Gammaproteobacteria</taxon>
        <taxon>Thiotrichales</taxon>
        <taxon>Piscirickettsiaceae</taxon>
        <taxon>Methylophaga</taxon>
    </lineage>
</organism>
<dbReference type="Proteomes" id="UP000029999">
    <property type="component" value="Unassembled WGS sequence"/>
</dbReference>
<evidence type="ECO:0000256" key="2">
    <source>
        <dbReference type="ARBA" id="ARBA00001966"/>
    </source>
</evidence>
<dbReference type="GO" id="GO:0004783">
    <property type="term" value="F:sulfite reductase (NADPH) activity"/>
    <property type="evidence" value="ECO:0007669"/>
    <property type="project" value="UniProtKB-EC"/>
</dbReference>